<accession>A0A9N7YZU8</accession>
<proteinExistence type="predicted"/>
<evidence type="ECO:0000256" key="1">
    <source>
        <dbReference type="SAM" id="MobiDB-lite"/>
    </source>
</evidence>
<organism evidence="2 3">
    <name type="scientific">Pleuronectes platessa</name>
    <name type="common">European plaice</name>
    <dbReference type="NCBI Taxonomy" id="8262"/>
    <lineage>
        <taxon>Eukaryota</taxon>
        <taxon>Metazoa</taxon>
        <taxon>Chordata</taxon>
        <taxon>Craniata</taxon>
        <taxon>Vertebrata</taxon>
        <taxon>Euteleostomi</taxon>
        <taxon>Actinopterygii</taxon>
        <taxon>Neopterygii</taxon>
        <taxon>Teleostei</taxon>
        <taxon>Neoteleostei</taxon>
        <taxon>Acanthomorphata</taxon>
        <taxon>Carangaria</taxon>
        <taxon>Pleuronectiformes</taxon>
        <taxon>Pleuronectoidei</taxon>
        <taxon>Pleuronectidae</taxon>
        <taxon>Pleuronectes</taxon>
    </lineage>
</organism>
<gene>
    <name evidence="2" type="ORF">PLEPLA_LOCUS38215</name>
</gene>
<feature type="compositionally biased region" description="Pro residues" evidence="1">
    <location>
        <begin position="97"/>
        <end position="107"/>
    </location>
</feature>
<protein>
    <submittedName>
        <fullName evidence="2">Uncharacterized protein</fullName>
    </submittedName>
</protein>
<comment type="caution">
    <text evidence="2">The sequence shown here is derived from an EMBL/GenBank/DDBJ whole genome shotgun (WGS) entry which is preliminary data.</text>
</comment>
<evidence type="ECO:0000313" key="2">
    <source>
        <dbReference type="EMBL" id="CAB1450523.1"/>
    </source>
</evidence>
<dbReference type="Proteomes" id="UP001153269">
    <property type="component" value="Unassembled WGS sequence"/>
</dbReference>
<feature type="compositionally biased region" description="Low complexity" evidence="1">
    <location>
        <begin position="47"/>
        <end position="68"/>
    </location>
</feature>
<name>A0A9N7YZU8_PLEPL</name>
<feature type="region of interest" description="Disordered" evidence="1">
    <location>
        <begin position="1"/>
        <end position="117"/>
    </location>
</feature>
<dbReference type="AlphaFoldDB" id="A0A9N7YZU8"/>
<dbReference type="EMBL" id="CADEAL010004057">
    <property type="protein sequence ID" value="CAB1450523.1"/>
    <property type="molecule type" value="Genomic_DNA"/>
</dbReference>
<sequence>MSRRERYTRPGGGGKNSGLTLQHGGCRVNDRPGSAHMAADALDWLTQSEVSSPPGSRSSQRVSSGSTSQPGGASGASRQQHPATQRYTHPPSAAAPTHPPPLHPPGPLKLTEAKVSI</sequence>
<reference evidence="2" key="1">
    <citation type="submission" date="2020-03" db="EMBL/GenBank/DDBJ databases">
        <authorList>
            <person name="Weist P."/>
        </authorList>
    </citation>
    <scope>NUCLEOTIDE SEQUENCE</scope>
</reference>
<keyword evidence="3" id="KW-1185">Reference proteome</keyword>
<evidence type="ECO:0000313" key="3">
    <source>
        <dbReference type="Proteomes" id="UP001153269"/>
    </source>
</evidence>
<feature type="compositionally biased region" description="Polar residues" evidence="1">
    <location>
        <begin position="76"/>
        <end position="87"/>
    </location>
</feature>